<dbReference type="Pfam" id="PF02590">
    <property type="entry name" value="SPOUT_MTase"/>
    <property type="match status" value="1"/>
</dbReference>
<evidence type="ECO:0000313" key="6">
    <source>
        <dbReference type="EMBL" id="KDN96492.1"/>
    </source>
</evidence>
<evidence type="ECO:0000313" key="7">
    <source>
        <dbReference type="Proteomes" id="UP000027341"/>
    </source>
</evidence>
<evidence type="ECO:0000256" key="2">
    <source>
        <dbReference type="ARBA" id="ARBA00022679"/>
    </source>
</evidence>
<dbReference type="NCBIfam" id="TIGR00246">
    <property type="entry name" value="tRNA_RlmH_YbeA"/>
    <property type="match status" value="1"/>
</dbReference>
<comment type="catalytic activity">
    <reaction evidence="5">
        <text>pseudouridine(1915) in 23S rRNA + S-adenosyl-L-methionine = N(3)-methylpseudouridine(1915) in 23S rRNA + S-adenosyl-L-homocysteine + H(+)</text>
        <dbReference type="Rhea" id="RHEA:42752"/>
        <dbReference type="Rhea" id="RHEA-COMP:10221"/>
        <dbReference type="Rhea" id="RHEA-COMP:10222"/>
        <dbReference type="ChEBI" id="CHEBI:15378"/>
        <dbReference type="ChEBI" id="CHEBI:57856"/>
        <dbReference type="ChEBI" id="CHEBI:59789"/>
        <dbReference type="ChEBI" id="CHEBI:65314"/>
        <dbReference type="ChEBI" id="CHEBI:74486"/>
        <dbReference type="EC" id="2.1.1.177"/>
    </reaction>
</comment>
<gene>
    <name evidence="5" type="primary">rlmH</name>
    <name evidence="6" type="ORF">EI16_09525</name>
</gene>
<reference evidence="6 7" key="1">
    <citation type="submission" date="2014-04" db="EMBL/GenBank/DDBJ databases">
        <title>Draft genome sequence of Hydrogenovibrio marinus MH-110, a model organism for aerobic H2 metabolism.</title>
        <authorList>
            <person name="Cha H.J."/>
            <person name="Jo B.H."/>
            <person name="Hwang B.H."/>
        </authorList>
    </citation>
    <scope>NUCLEOTIDE SEQUENCE [LARGE SCALE GENOMIC DNA]</scope>
    <source>
        <strain evidence="6 7">MH-110</strain>
    </source>
</reference>
<dbReference type="PANTHER" id="PTHR33603">
    <property type="entry name" value="METHYLTRANSFERASE"/>
    <property type="match status" value="1"/>
</dbReference>
<dbReference type="InterPro" id="IPR003742">
    <property type="entry name" value="RlmH-like"/>
</dbReference>
<accession>A0A066ZSL4</accession>
<comment type="function">
    <text evidence="5">Specifically methylates the pseudouridine at position 1915 (m3Psi1915) in 23S rRNA.</text>
</comment>
<dbReference type="InterPro" id="IPR029028">
    <property type="entry name" value="Alpha/beta_knot_MTases"/>
</dbReference>
<keyword evidence="3 5" id="KW-0949">S-adenosyl-L-methionine</keyword>
<dbReference type="EC" id="2.1.1.177" evidence="5"/>
<dbReference type="GO" id="GO:0070038">
    <property type="term" value="F:rRNA (pseudouridine-N3-)-methyltransferase activity"/>
    <property type="evidence" value="ECO:0007669"/>
    <property type="project" value="UniProtKB-UniRule"/>
</dbReference>
<keyword evidence="1 5" id="KW-0489">Methyltransferase</keyword>
<feature type="binding site" evidence="5">
    <location>
        <position position="73"/>
    </location>
    <ligand>
        <name>S-adenosyl-L-methionine</name>
        <dbReference type="ChEBI" id="CHEBI:59789"/>
    </ligand>
</feature>
<evidence type="ECO:0000256" key="3">
    <source>
        <dbReference type="ARBA" id="ARBA00022691"/>
    </source>
</evidence>
<dbReference type="CDD" id="cd18081">
    <property type="entry name" value="RlmH-like"/>
    <property type="match status" value="1"/>
</dbReference>
<dbReference type="RefSeq" id="WP_029912766.1">
    <property type="nucleotide sequence ID" value="NZ_AP020335.1"/>
</dbReference>
<dbReference type="Proteomes" id="UP000027341">
    <property type="component" value="Unassembled WGS sequence"/>
</dbReference>
<dbReference type="HAMAP" id="MF_00658">
    <property type="entry name" value="23SrRNA_methyltr_H"/>
    <property type="match status" value="1"/>
</dbReference>
<organism evidence="6 7">
    <name type="scientific">Hydrogenovibrio marinus</name>
    <dbReference type="NCBI Taxonomy" id="28885"/>
    <lineage>
        <taxon>Bacteria</taxon>
        <taxon>Pseudomonadati</taxon>
        <taxon>Pseudomonadota</taxon>
        <taxon>Gammaproteobacteria</taxon>
        <taxon>Thiotrichales</taxon>
        <taxon>Piscirickettsiaceae</taxon>
        <taxon>Hydrogenovibrio</taxon>
    </lineage>
</organism>
<feature type="binding site" evidence="5">
    <location>
        <begin position="123"/>
        <end position="128"/>
    </location>
    <ligand>
        <name>S-adenosyl-L-methionine</name>
        <dbReference type="ChEBI" id="CHEBI:59789"/>
    </ligand>
</feature>
<dbReference type="STRING" id="28885.EI16_09525"/>
<comment type="caution">
    <text evidence="6">The sequence shown here is derived from an EMBL/GenBank/DDBJ whole genome shotgun (WGS) entry which is preliminary data.</text>
</comment>
<dbReference type="PIRSF" id="PIRSF004505">
    <property type="entry name" value="MT_bac"/>
    <property type="match status" value="1"/>
</dbReference>
<keyword evidence="5" id="KW-0698">rRNA processing</keyword>
<name>A0A066ZSL4_HYDMR</name>
<dbReference type="SUPFAM" id="SSF75217">
    <property type="entry name" value="alpha/beta knot"/>
    <property type="match status" value="1"/>
</dbReference>
<dbReference type="PANTHER" id="PTHR33603:SF1">
    <property type="entry name" value="RIBOSOMAL RNA LARGE SUBUNIT METHYLTRANSFERASE H"/>
    <property type="match status" value="1"/>
</dbReference>
<sequence length="156" mass="17586">MIIHFIVVGQKMPKWVQEGYHEYVKRLPKSCSLKLVELPMATRGKTGSVDGYKEDEAKRILAAVPKNAQLVVLDEHGEQPTTLKLSQKLDEWLSSGQDVALIVGGPDGLQADLIASARWKWSLSKLTLPHPLVRVVVAEQVYRAWSVLQNHPYHRE</sequence>
<protein>
    <recommendedName>
        <fullName evidence="5">Ribosomal RNA large subunit methyltransferase H</fullName>
        <ecNumber evidence="5">2.1.1.177</ecNumber>
    </recommendedName>
    <alternativeName>
        <fullName evidence="5">23S rRNA (pseudouridine1915-N3)-methyltransferase</fullName>
    </alternativeName>
    <alternativeName>
        <fullName evidence="5">23S rRNA m3Psi1915 methyltransferase</fullName>
    </alternativeName>
    <alternativeName>
        <fullName evidence="5">rRNA (pseudouridine-N3-)-methyltransferase RlmH</fullName>
    </alternativeName>
</protein>
<comment type="subunit">
    <text evidence="5">Homodimer.</text>
</comment>
<keyword evidence="5" id="KW-0963">Cytoplasm</keyword>
<proteinExistence type="inferred from homology"/>
<dbReference type="NCBIfam" id="NF000986">
    <property type="entry name" value="PRK00103.1-4"/>
    <property type="match status" value="1"/>
</dbReference>
<dbReference type="AlphaFoldDB" id="A0A066ZSL4"/>
<keyword evidence="7" id="KW-1185">Reference proteome</keyword>
<dbReference type="InterPro" id="IPR029026">
    <property type="entry name" value="tRNA_m1G_MTases_N"/>
</dbReference>
<evidence type="ECO:0000256" key="4">
    <source>
        <dbReference type="ARBA" id="ARBA00038303"/>
    </source>
</evidence>
<comment type="subcellular location">
    <subcellularLocation>
        <location evidence="5">Cytoplasm</location>
    </subcellularLocation>
</comment>
<dbReference type="Gene3D" id="3.40.1280.10">
    <property type="match status" value="1"/>
</dbReference>
<dbReference type="GO" id="GO:0005737">
    <property type="term" value="C:cytoplasm"/>
    <property type="evidence" value="ECO:0007669"/>
    <property type="project" value="UniProtKB-SubCell"/>
</dbReference>
<keyword evidence="2 5" id="KW-0808">Transferase</keyword>
<evidence type="ECO:0000256" key="5">
    <source>
        <dbReference type="HAMAP-Rule" id="MF_00658"/>
    </source>
</evidence>
<evidence type="ECO:0000256" key="1">
    <source>
        <dbReference type="ARBA" id="ARBA00022603"/>
    </source>
</evidence>
<dbReference type="EMBL" id="JMIU01000001">
    <property type="protein sequence ID" value="KDN96492.1"/>
    <property type="molecule type" value="Genomic_DNA"/>
</dbReference>
<comment type="similarity">
    <text evidence="4 5">Belongs to the RNA methyltransferase RlmH family.</text>
</comment>
<feature type="binding site" evidence="5">
    <location>
        <position position="104"/>
    </location>
    <ligand>
        <name>S-adenosyl-L-methionine</name>
        <dbReference type="ChEBI" id="CHEBI:59789"/>
    </ligand>
</feature>